<dbReference type="CDD" id="cd09272">
    <property type="entry name" value="RNase_HI_RT_Ty1"/>
    <property type="match status" value="1"/>
</dbReference>
<dbReference type="EMBL" id="DP000009">
    <property type="protein sequence ID" value="ABF95666.1"/>
    <property type="molecule type" value="Genomic_DNA"/>
</dbReference>
<dbReference type="PANTHER" id="PTHR11439:SF524">
    <property type="entry name" value="RNA-DIRECTED DNA POLYMERASE, PROTEIN KINASE RLK-PELLE-DLSV FAMILY"/>
    <property type="match status" value="1"/>
</dbReference>
<dbReference type="InterPro" id="IPR012337">
    <property type="entry name" value="RNaseH-like_sf"/>
</dbReference>
<feature type="region of interest" description="Disordered" evidence="1">
    <location>
        <begin position="1"/>
        <end position="27"/>
    </location>
</feature>
<reference evidence="3" key="1">
    <citation type="journal article" date="2005" name="Genome Res.">
        <title>Sequence, annotation, and analysis of synteny between rice chromosome 3 and diverged grass species.</title>
        <authorList>
            <consortium name="Rice Chromosome 3 Sequencing Consortium"/>
            <person name="Buell C.R."/>
            <person name="Yuan Q."/>
            <person name="Ouyang S."/>
            <person name="Liu J."/>
            <person name="Zhu W."/>
            <person name="Wang A."/>
            <person name="Maiti R."/>
            <person name="Haas B."/>
            <person name="Wortman J."/>
            <person name="Pertea M."/>
            <person name="Jones K.M."/>
            <person name="Kim M."/>
            <person name="Overton L."/>
            <person name="Tsitrin T."/>
            <person name="Fadrosh D."/>
            <person name="Bera J."/>
            <person name="Weaver B."/>
            <person name="Jin S."/>
            <person name="Johri S."/>
            <person name="Reardon M."/>
            <person name="Webb K."/>
            <person name="Hill J."/>
            <person name="Moffat K."/>
            <person name="Tallon L."/>
            <person name="Van Aken S."/>
            <person name="Lewis M."/>
            <person name="Utterback T."/>
            <person name="Feldblyum T."/>
            <person name="Zismann V."/>
            <person name="Iobst S."/>
            <person name="Hsiao J."/>
            <person name="de Vazeille A.R."/>
            <person name="Salzberg S.L."/>
            <person name="White O."/>
            <person name="Fraser C."/>
            <person name="Yu Y."/>
            <person name="Kim H."/>
            <person name="Rambo T."/>
            <person name="Currie J."/>
            <person name="Collura K."/>
            <person name="Kernodle-Thompson S."/>
            <person name="Wei F."/>
            <person name="Kudrna K."/>
            <person name="Ammiraju J.S."/>
            <person name="Luo M."/>
            <person name="Goicoechea J.L."/>
            <person name="Wing R.A."/>
            <person name="Henry D."/>
            <person name="Oates R."/>
            <person name="Palmer M."/>
            <person name="Pries G."/>
            <person name="Saski C."/>
            <person name="Simmons J."/>
            <person name="Soderlund C."/>
            <person name="Nelson W."/>
            <person name="de la Bastide M."/>
            <person name="Spiegel L."/>
            <person name="Nascimento L."/>
            <person name="Huang E."/>
            <person name="Preston R."/>
            <person name="Zutavern T."/>
            <person name="Palmer L."/>
            <person name="O'Shaughnessy A."/>
            <person name="Dike S."/>
            <person name="McCombie W.R."/>
            <person name="Minx P."/>
            <person name="Cordum H."/>
            <person name="Wilson R."/>
            <person name="Jin W."/>
            <person name="Lee H.R."/>
            <person name="Jiang J."/>
            <person name="Jackson S."/>
        </authorList>
    </citation>
    <scope>NUCLEOTIDE SEQUENCE [LARGE SCALE GENOMIC DNA]</scope>
</reference>
<sequence>MSSNAESPSSKTPPPSTGSLPPTATAHQAAVDEISKVAAEAIRAAFIKPSTSVDIDPVTASNVADSAARIASARSPSPTSIPAGYTYLLRTDRLFSCGRLGFWLCGCPDLYCATRHHRGHLTGSLPTVPQAAPVLDAETTASLHSQAVSVLNVKALVPITLDIAAANYSKWRGLFLVTLGKYALTDHVFSNAFYPNHAHWLQMDCVILGWLYGSISVDLLETVMTPNATARLRNSPSLTGSPALRPPPSLPPQQAAATVLITGDYLVILDDCSHFVWTFPLRLKSDTFPTLLRFFAYIKTHFSTTIRSIQCDNGREFDNSAARDFFLRNGVSIRMSCPHTSPQNGKAERTLRSLNNIVRSLLFQASLPASFWVEALYTATHLINRHPTKTLKHHTPFFALYGTHPSYDHLRVFGCKCYPNLSATAANKLSPRSTLCVFRSYPTDHKGYRCFDPIYNRVYISRHVVFDEHSFPFAEKPFVDSCAANLDFLEDFSLQDQPAAPPGFTTKIQDKAALADPNWRAAMEDEYTALMANNTWDLVPPLPNANVVTGKWIFRHKFQSDGTLDMYKARWVLRGFTQRPGIDYDETFSPVVKPATRQFTAFSLNKSLYGLKQTPRAWYNRFAMFLLSIGFTEAKSDTSLFVYRHGSDTVYLLLYVDDIVLTASSSNILRWTITSLQKEFSMKDLGPLNHFLGINVTPHSGGLLLTQRQYCLEILERAGMSDCKPCLTPVDTSAKFSTEGSPSVSDPTDFRSLAGALQYLTFTRPDISYAVQQVCLHMHDPRESHLTALKRILRYIRGTLEYGLHIQRSSSFDLMAYSDANWAGCPDTRKSTFGYAVFLGDNLISWSSKRQNTVSRSSAEAEYRAVANAVAETSWLRQLLHELYAPPSKATLVYCDNVSAVYLSTNPVQHQRTKHVEIDLHFVHERVDVGAVRVLHVPTTSQYANVFTKGLPSPVFNEFRSSLNVRCSDVATAGGC</sequence>
<dbReference type="InterPro" id="IPR043502">
    <property type="entry name" value="DNA/RNA_pol_sf"/>
</dbReference>
<dbReference type="Pfam" id="PF25597">
    <property type="entry name" value="SH3_retrovirus"/>
    <property type="match status" value="1"/>
</dbReference>
<dbReference type="InterPro" id="IPR001584">
    <property type="entry name" value="Integrase_cat-core"/>
</dbReference>
<organism evidence="3">
    <name type="scientific">Oryza sativa subsp. japonica</name>
    <name type="common">Rice</name>
    <dbReference type="NCBI Taxonomy" id="39947"/>
    <lineage>
        <taxon>Eukaryota</taxon>
        <taxon>Viridiplantae</taxon>
        <taxon>Streptophyta</taxon>
        <taxon>Embryophyta</taxon>
        <taxon>Tracheophyta</taxon>
        <taxon>Spermatophyta</taxon>
        <taxon>Magnoliopsida</taxon>
        <taxon>Liliopsida</taxon>
        <taxon>Poales</taxon>
        <taxon>Poaceae</taxon>
        <taxon>BOP clade</taxon>
        <taxon>Oryzoideae</taxon>
        <taxon>Oryzeae</taxon>
        <taxon>Oryzinae</taxon>
        <taxon>Oryza</taxon>
        <taxon>Oryza sativa</taxon>
    </lineage>
</organism>
<evidence type="ECO:0000259" key="2">
    <source>
        <dbReference type="PROSITE" id="PS50994"/>
    </source>
</evidence>
<dbReference type="GO" id="GO:0003676">
    <property type="term" value="F:nucleic acid binding"/>
    <property type="evidence" value="ECO:0007669"/>
    <property type="project" value="InterPro"/>
</dbReference>
<dbReference type="SUPFAM" id="SSF56672">
    <property type="entry name" value="DNA/RNA polymerases"/>
    <property type="match status" value="1"/>
</dbReference>
<dbReference type="InterPro" id="IPR036397">
    <property type="entry name" value="RNaseH_sf"/>
</dbReference>
<evidence type="ECO:0000256" key="1">
    <source>
        <dbReference type="SAM" id="MobiDB-lite"/>
    </source>
</evidence>
<accession>Q10M70</accession>
<dbReference type="SUPFAM" id="SSF53098">
    <property type="entry name" value="Ribonuclease H-like"/>
    <property type="match status" value="1"/>
</dbReference>
<gene>
    <name evidence="3" type="ordered locus">LOC_Os03g20490</name>
</gene>
<dbReference type="PROSITE" id="PS50994">
    <property type="entry name" value="INTEGRASE"/>
    <property type="match status" value="1"/>
</dbReference>
<name>Q10M70_ORYSJ</name>
<dbReference type="GO" id="GO:0015074">
    <property type="term" value="P:DNA integration"/>
    <property type="evidence" value="ECO:0007669"/>
    <property type="project" value="InterPro"/>
</dbReference>
<proteinExistence type="predicted"/>
<reference evidence="3" key="2">
    <citation type="submission" date="2006-06" db="EMBL/GenBank/DDBJ databases">
        <authorList>
            <person name="Buell R."/>
            <person name="Wing R.A."/>
            <person name="McCombie W.A."/>
            <person name="Ouyang S."/>
        </authorList>
    </citation>
    <scope>NUCLEOTIDE SEQUENCE</scope>
</reference>
<dbReference type="InterPro" id="IPR057670">
    <property type="entry name" value="SH3_retrovirus"/>
</dbReference>
<feature type="domain" description="Integrase catalytic" evidence="2">
    <location>
        <begin position="242"/>
        <end position="404"/>
    </location>
</feature>
<dbReference type="PANTHER" id="PTHR11439">
    <property type="entry name" value="GAG-POL-RELATED RETROTRANSPOSON"/>
    <property type="match status" value="1"/>
</dbReference>
<dbReference type="Gene3D" id="3.30.420.10">
    <property type="entry name" value="Ribonuclease H-like superfamily/Ribonuclease H"/>
    <property type="match status" value="1"/>
</dbReference>
<dbReference type="AlphaFoldDB" id="Q10M70"/>
<dbReference type="Pfam" id="PF07727">
    <property type="entry name" value="RVT_2"/>
    <property type="match status" value="2"/>
</dbReference>
<protein>
    <submittedName>
        <fullName evidence="3">Retrotransposon protein, putative, Ty1-copia subclass, expressed</fullName>
    </submittedName>
</protein>
<dbReference type="InterPro" id="IPR013103">
    <property type="entry name" value="RVT_2"/>
</dbReference>
<evidence type="ECO:0000313" key="3">
    <source>
        <dbReference type="EMBL" id="ABF95666.1"/>
    </source>
</evidence>